<evidence type="ECO:0000256" key="1">
    <source>
        <dbReference type="SAM" id="Coils"/>
    </source>
</evidence>
<dbReference type="AlphaFoldDB" id="A0A7J6DFV5"/>
<accession>A0A7J6DFV5</accession>
<feature type="coiled-coil region" evidence="1">
    <location>
        <begin position="64"/>
        <end position="91"/>
    </location>
</feature>
<dbReference type="EMBL" id="JAAMOB010000002">
    <property type="protein sequence ID" value="KAF4117895.1"/>
    <property type="molecule type" value="Genomic_DNA"/>
</dbReference>
<name>A0A7J6DFV5_9TELE</name>
<organism evidence="2 3">
    <name type="scientific">Onychostoma macrolepis</name>
    <dbReference type="NCBI Taxonomy" id="369639"/>
    <lineage>
        <taxon>Eukaryota</taxon>
        <taxon>Metazoa</taxon>
        <taxon>Chordata</taxon>
        <taxon>Craniata</taxon>
        <taxon>Vertebrata</taxon>
        <taxon>Euteleostomi</taxon>
        <taxon>Actinopterygii</taxon>
        <taxon>Neopterygii</taxon>
        <taxon>Teleostei</taxon>
        <taxon>Ostariophysi</taxon>
        <taxon>Cypriniformes</taxon>
        <taxon>Cyprinidae</taxon>
        <taxon>Acrossocheilinae</taxon>
        <taxon>Onychostoma</taxon>
    </lineage>
</organism>
<protein>
    <submittedName>
        <fullName evidence="2">Uncharacterized protein</fullName>
    </submittedName>
</protein>
<keyword evidence="1" id="KW-0175">Coiled coil</keyword>
<keyword evidence="3" id="KW-1185">Reference proteome</keyword>
<proteinExistence type="predicted"/>
<dbReference type="PANTHER" id="PTHR22796:SF6">
    <property type="entry name" value="INTERFERON-INDUCED VERY LARGE GTPASE 1-RELATED"/>
    <property type="match status" value="1"/>
</dbReference>
<evidence type="ECO:0000313" key="3">
    <source>
        <dbReference type="Proteomes" id="UP000579812"/>
    </source>
</evidence>
<sequence length="206" mass="23800">MRSNCESLNGNRSNLEKHILKTLAEEEDFQAYKTYMRKPKEHFKSFIRDEVSRYITTKFNISVLPKMKDDLRQKQRQITEAVQRASEEVDENSGDADLWFMIFMLNLSDVLIFSENDLKGVSRDDVDVKLLAEHKETPRAAFVLCELQSLFVQIQQRESKVFSGNTSTISRGRFHDSHRLLGHLCIHGDDSVQCSGRRRLTSGADL</sequence>
<reference evidence="2 3" key="1">
    <citation type="submission" date="2020-04" db="EMBL/GenBank/DDBJ databases">
        <title>Chromosome-level genome assembly of a cyprinid fish Onychostoma macrolepis by integration of Nanopore Sequencing, Bionano and Hi-C technology.</title>
        <authorList>
            <person name="Wang D."/>
        </authorList>
    </citation>
    <scope>NUCLEOTIDE SEQUENCE [LARGE SCALE GENOMIC DNA]</scope>
    <source>
        <strain evidence="2">SWU-2019</strain>
        <tissue evidence="2">Muscle</tissue>
    </source>
</reference>
<dbReference type="Proteomes" id="UP000579812">
    <property type="component" value="Unassembled WGS sequence"/>
</dbReference>
<comment type="caution">
    <text evidence="2">The sequence shown here is derived from an EMBL/GenBank/DDBJ whole genome shotgun (WGS) entry which is preliminary data.</text>
</comment>
<dbReference type="PANTHER" id="PTHR22796">
    <property type="entry name" value="URG4-RELATED"/>
    <property type="match status" value="1"/>
</dbReference>
<evidence type="ECO:0000313" key="2">
    <source>
        <dbReference type="EMBL" id="KAF4117895.1"/>
    </source>
</evidence>
<gene>
    <name evidence="2" type="ORF">G5714_002448</name>
</gene>